<dbReference type="PANTHER" id="PTHR18919:SF156">
    <property type="entry name" value="ACETYL-COA ACETYLTRANSFERASE, MITOCHONDRIAL"/>
    <property type="match status" value="1"/>
</dbReference>
<evidence type="ECO:0000313" key="11">
    <source>
        <dbReference type="Proteomes" id="UP000662873"/>
    </source>
</evidence>
<accession>A0A809RBJ0</accession>
<dbReference type="PANTHER" id="PTHR18919">
    <property type="entry name" value="ACETYL-COA C-ACYLTRANSFERASE"/>
    <property type="match status" value="1"/>
</dbReference>
<dbReference type="PIRSF" id="PIRSF000429">
    <property type="entry name" value="Ac-CoA_Ac_transf"/>
    <property type="match status" value="1"/>
</dbReference>
<dbReference type="InterPro" id="IPR020613">
    <property type="entry name" value="Thiolase_CS"/>
</dbReference>
<feature type="active site" description="Proton acceptor" evidence="6">
    <location>
        <position position="348"/>
    </location>
</feature>
<evidence type="ECO:0000313" key="10">
    <source>
        <dbReference type="EMBL" id="BBO24903.1"/>
    </source>
</evidence>
<dbReference type="CDD" id="cd00751">
    <property type="entry name" value="thiolase"/>
    <property type="match status" value="1"/>
</dbReference>
<dbReference type="InterPro" id="IPR020615">
    <property type="entry name" value="Thiolase_acyl_enz_int_AS"/>
</dbReference>
<dbReference type="KEGG" id="npy:NPRO_24980"/>
<dbReference type="PROSITE" id="PS00098">
    <property type="entry name" value="THIOLASE_1"/>
    <property type="match status" value="1"/>
</dbReference>
<dbReference type="EMBL" id="AP021858">
    <property type="protein sequence ID" value="BBO24903.1"/>
    <property type="molecule type" value="Genomic_DNA"/>
</dbReference>
<dbReference type="FunFam" id="3.40.47.10:FF:000007">
    <property type="entry name" value="acetyl-CoA acetyltransferase, mitochondrial"/>
    <property type="match status" value="1"/>
</dbReference>
<keyword evidence="3" id="KW-0479">Metal-binding</keyword>
<evidence type="ECO:0000256" key="5">
    <source>
        <dbReference type="ARBA" id="ARBA00023315"/>
    </source>
</evidence>
<dbReference type="GO" id="GO:0006635">
    <property type="term" value="P:fatty acid beta-oxidation"/>
    <property type="evidence" value="ECO:0007669"/>
    <property type="project" value="TreeGrafter"/>
</dbReference>
<name>A0A809RBJ0_9BACT</name>
<sequence length="392" mass="40981">MDEVVILAGIRTPIGAFQGALASLSAPKLGAIAIKAAVERAGISPDDVQEVLFGQVLQGGVGQAPARQTALFAGLPQSVPCTTVNKVCGSGMKAVMMAAQAIRSGDAEFIVAGGMESMSQAPYFMPAARNGFRMGDGKVVDMMIHDGLWDPYNNVHMGNCGDLCARELNYSREDIDAFSAESYRRSLAAQENGALAEEIVPVEVPQRKGDPVVVSEDEEPKRGNVEKLGSLRPAFDKEGVTTAGNASSIDDGAAAIVVASRAAAEKKGLKPLARIVGYAQHAQDPQWFTTAPAEAIGKLLNRTGKSVGDIDVWEVNEAFAVVAMNVADKVGIPYDKLNVNGGAVALGHPIGMTGARLVLTAMHELRRRSGQFALATPCIGGGEATAILIEAL</sequence>
<feature type="domain" description="Thiolase C-terminal" evidence="9">
    <location>
        <begin position="269"/>
        <end position="390"/>
    </location>
</feature>
<feature type="domain" description="Thiolase N-terminal" evidence="8">
    <location>
        <begin position="4"/>
        <end position="261"/>
    </location>
</feature>
<dbReference type="Pfam" id="PF02803">
    <property type="entry name" value="Thiolase_C"/>
    <property type="match status" value="1"/>
</dbReference>
<dbReference type="Gene3D" id="3.40.47.10">
    <property type="match status" value="2"/>
</dbReference>
<evidence type="ECO:0000256" key="1">
    <source>
        <dbReference type="ARBA" id="ARBA00010982"/>
    </source>
</evidence>
<evidence type="ECO:0000259" key="8">
    <source>
        <dbReference type="Pfam" id="PF00108"/>
    </source>
</evidence>
<dbReference type="PROSITE" id="PS00737">
    <property type="entry name" value="THIOLASE_2"/>
    <property type="match status" value="1"/>
</dbReference>
<evidence type="ECO:0000256" key="7">
    <source>
        <dbReference type="RuleBase" id="RU003557"/>
    </source>
</evidence>
<dbReference type="GO" id="GO:0003985">
    <property type="term" value="F:acetyl-CoA C-acetyltransferase activity"/>
    <property type="evidence" value="ECO:0007669"/>
    <property type="project" value="TreeGrafter"/>
</dbReference>
<protein>
    <submittedName>
        <fullName evidence="10">Acetyl-CoA acetyltransferase</fullName>
    </submittedName>
</protein>
<evidence type="ECO:0000256" key="6">
    <source>
        <dbReference type="PIRSR" id="PIRSR000429-1"/>
    </source>
</evidence>
<dbReference type="AlphaFoldDB" id="A0A809RBJ0"/>
<gene>
    <name evidence="10" type="ORF">NPRO_24980</name>
</gene>
<dbReference type="SUPFAM" id="SSF53901">
    <property type="entry name" value="Thiolase-like"/>
    <property type="match status" value="2"/>
</dbReference>
<evidence type="ECO:0000256" key="4">
    <source>
        <dbReference type="ARBA" id="ARBA00022958"/>
    </source>
</evidence>
<feature type="active site" description="Acyl-thioester intermediate" evidence="6">
    <location>
        <position position="88"/>
    </location>
</feature>
<dbReference type="InterPro" id="IPR020617">
    <property type="entry name" value="Thiolase_C"/>
</dbReference>
<proteinExistence type="inferred from homology"/>
<keyword evidence="4" id="KW-0630">Potassium</keyword>
<dbReference type="NCBIfam" id="TIGR01930">
    <property type="entry name" value="AcCoA-C-Actrans"/>
    <property type="match status" value="1"/>
</dbReference>
<evidence type="ECO:0000259" key="9">
    <source>
        <dbReference type="Pfam" id="PF02803"/>
    </source>
</evidence>
<dbReference type="InterPro" id="IPR020616">
    <property type="entry name" value="Thiolase_N"/>
</dbReference>
<dbReference type="InterPro" id="IPR016039">
    <property type="entry name" value="Thiolase-like"/>
</dbReference>
<dbReference type="InterPro" id="IPR002155">
    <property type="entry name" value="Thiolase"/>
</dbReference>
<comment type="similarity">
    <text evidence="1 7">Belongs to the thiolase-like superfamily. Thiolase family.</text>
</comment>
<organism evidence="10 11">
    <name type="scientific">Candidatus Nitrosymbiomonas proteolyticus</name>
    <dbReference type="NCBI Taxonomy" id="2608984"/>
    <lineage>
        <taxon>Bacteria</taxon>
        <taxon>Bacillati</taxon>
        <taxon>Armatimonadota</taxon>
        <taxon>Armatimonadota incertae sedis</taxon>
        <taxon>Candidatus Nitrosymbiomonas</taxon>
    </lineage>
</organism>
<dbReference type="GO" id="GO:0046872">
    <property type="term" value="F:metal ion binding"/>
    <property type="evidence" value="ECO:0007669"/>
    <property type="project" value="UniProtKB-KW"/>
</dbReference>
<keyword evidence="2 7" id="KW-0808">Transferase</keyword>
<evidence type="ECO:0000256" key="3">
    <source>
        <dbReference type="ARBA" id="ARBA00022723"/>
    </source>
</evidence>
<feature type="active site" description="Proton acceptor" evidence="6">
    <location>
        <position position="378"/>
    </location>
</feature>
<evidence type="ECO:0000256" key="2">
    <source>
        <dbReference type="ARBA" id="ARBA00022679"/>
    </source>
</evidence>
<keyword evidence="5 7" id="KW-0012">Acyltransferase</keyword>
<reference evidence="10" key="1">
    <citation type="journal article" name="DNA Res.">
        <title>The physiological potential of anammox bacteria as revealed by their core genome structure.</title>
        <authorList>
            <person name="Okubo T."/>
            <person name="Toyoda A."/>
            <person name="Fukuhara K."/>
            <person name="Uchiyama I."/>
            <person name="Harigaya Y."/>
            <person name="Kuroiwa M."/>
            <person name="Suzuki T."/>
            <person name="Murakami Y."/>
            <person name="Suwa Y."/>
            <person name="Takami H."/>
        </authorList>
    </citation>
    <scope>NUCLEOTIDE SEQUENCE</scope>
    <source>
        <strain evidence="10">317325-2</strain>
    </source>
</reference>
<dbReference type="Proteomes" id="UP000662873">
    <property type="component" value="Chromosome"/>
</dbReference>
<dbReference type="Pfam" id="PF00108">
    <property type="entry name" value="Thiolase_N"/>
    <property type="match status" value="1"/>
</dbReference>